<dbReference type="RefSeq" id="WP_222581749.1">
    <property type="nucleotide sequence ID" value="NZ_JAHVHU010000026.1"/>
</dbReference>
<dbReference type="InterPro" id="IPR002060">
    <property type="entry name" value="Squ/phyt_synthse"/>
</dbReference>
<dbReference type="PANTHER" id="PTHR31480">
    <property type="entry name" value="BIFUNCTIONAL LYCOPENE CYCLASE/PHYTOENE SYNTHASE"/>
    <property type="match status" value="1"/>
</dbReference>
<sequence>MKETYDHISRICSHTILKNYSTSFSLGTRIFPRTERTAITCIYGFVRLADEIVDTFHDYPQGDLFKEFKQDTWKALERRISTNPVLQAFQEVVHQYRIRPEHIAAFLSSMEADLTVHTHDRSSYDNYIFGSAEVVGLMCLHVFVKGDDAKFDELERSARKLGSAFQKVNFLRDVREDNMTLDRQYFPGLEYGEWMTESVKRQIENEINQEFQEALEGIRHLRGRVRLGVWVAYVYYRRLLYKIQKVDPQDLRSRRIRVSNPVKFVLLFWTTVRFYLNIK</sequence>
<organism evidence="2 3">
    <name type="scientific">Membranihabitans marinus</name>
    <dbReference type="NCBI Taxonomy" id="1227546"/>
    <lineage>
        <taxon>Bacteria</taxon>
        <taxon>Pseudomonadati</taxon>
        <taxon>Bacteroidota</taxon>
        <taxon>Saprospiria</taxon>
        <taxon>Saprospirales</taxon>
        <taxon>Saprospiraceae</taxon>
        <taxon>Membranihabitans</taxon>
    </lineage>
</organism>
<dbReference type="SFLD" id="SFLDG01018">
    <property type="entry name" value="Squalene/Phytoene_Synthase_Lik"/>
    <property type="match status" value="1"/>
</dbReference>
<keyword evidence="1" id="KW-0808">Transferase</keyword>
<dbReference type="SUPFAM" id="SSF48576">
    <property type="entry name" value="Terpenoid synthases"/>
    <property type="match status" value="1"/>
</dbReference>
<keyword evidence="3" id="KW-1185">Reference proteome</keyword>
<dbReference type="AlphaFoldDB" id="A0A953HXB0"/>
<reference evidence="2" key="1">
    <citation type="submission" date="2021-06" db="EMBL/GenBank/DDBJ databases">
        <title>44 bacteria genomes isolated from Dapeng, Shenzhen.</title>
        <authorList>
            <person name="Zheng W."/>
            <person name="Yu S."/>
            <person name="Huang Y."/>
        </authorList>
    </citation>
    <scope>NUCLEOTIDE SEQUENCE</scope>
    <source>
        <strain evidence="2">DP5N28-2</strain>
    </source>
</reference>
<comment type="caution">
    <text evidence="2">The sequence shown here is derived from an EMBL/GenBank/DDBJ whole genome shotgun (WGS) entry which is preliminary data.</text>
</comment>
<dbReference type="InterPro" id="IPR033904">
    <property type="entry name" value="Trans_IPPS_HH"/>
</dbReference>
<proteinExistence type="predicted"/>
<dbReference type="Pfam" id="PF00494">
    <property type="entry name" value="SQS_PSY"/>
    <property type="match status" value="1"/>
</dbReference>
<dbReference type="Gene3D" id="1.10.600.10">
    <property type="entry name" value="Farnesyl Diphosphate Synthase"/>
    <property type="match status" value="1"/>
</dbReference>
<dbReference type="InterPro" id="IPR019845">
    <property type="entry name" value="Squalene/phytoene_synthase_CS"/>
</dbReference>
<dbReference type="InterPro" id="IPR008949">
    <property type="entry name" value="Isoprenoid_synthase_dom_sf"/>
</dbReference>
<dbReference type="GO" id="GO:0051996">
    <property type="term" value="F:squalene synthase [NAD(P)H] activity"/>
    <property type="evidence" value="ECO:0007669"/>
    <property type="project" value="InterPro"/>
</dbReference>
<dbReference type="PROSITE" id="PS01045">
    <property type="entry name" value="SQUALEN_PHYTOEN_SYN_2"/>
    <property type="match status" value="1"/>
</dbReference>
<dbReference type="GO" id="GO:0004311">
    <property type="term" value="F:geranylgeranyl diphosphate synthase activity"/>
    <property type="evidence" value="ECO:0007669"/>
    <property type="project" value="InterPro"/>
</dbReference>
<dbReference type="SFLD" id="SFLDG01212">
    <property type="entry name" value="Phytoene_synthase_like"/>
    <property type="match status" value="1"/>
</dbReference>
<dbReference type="EMBL" id="JAHVHU010000026">
    <property type="protein sequence ID" value="MBY5960200.1"/>
    <property type="molecule type" value="Genomic_DNA"/>
</dbReference>
<gene>
    <name evidence="2" type="ORF">KUV50_18750</name>
</gene>
<dbReference type="InterPro" id="IPR044843">
    <property type="entry name" value="Trans_IPPS_bact-type"/>
</dbReference>
<evidence type="ECO:0000313" key="2">
    <source>
        <dbReference type="EMBL" id="MBY5960200.1"/>
    </source>
</evidence>
<name>A0A953HXB0_9BACT</name>
<dbReference type="GO" id="GO:0016117">
    <property type="term" value="P:carotenoid biosynthetic process"/>
    <property type="evidence" value="ECO:0007669"/>
    <property type="project" value="UniProtKB-ARBA"/>
</dbReference>
<accession>A0A953HXB0</accession>
<dbReference type="SFLD" id="SFLDS00005">
    <property type="entry name" value="Isoprenoid_Synthase_Type_I"/>
    <property type="match status" value="1"/>
</dbReference>
<dbReference type="CDD" id="cd00683">
    <property type="entry name" value="Trans_IPPS_HH"/>
    <property type="match status" value="1"/>
</dbReference>
<evidence type="ECO:0000313" key="3">
    <source>
        <dbReference type="Proteomes" id="UP000753961"/>
    </source>
</evidence>
<dbReference type="Proteomes" id="UP000753961">
    <property type="component" value="Unassembled WGS sequence"/>
</dbReference>
<protein>
    <submittedName>
        <fullName evidence="2">Phytoene/squalene synthase family protein</fullName>
    </submittedName>
</protein>
<evidence type="ECO:0000256" key="1">
    <source>
        <dbReference type="ARBA" id="ARBA00022679"/>
    </source>
</evidence>